<sequence length="336" mass="35988">MKDHELMDALRTTRRVPDAVIARGVDRHALGALRDGIIMTDRNQLDTIEAPRRGRRLGRRGMAAGALGIVLIGSGAAYAAYSQWYVGGAADGLTCMTTWADPLDSEHALDGSTGGPPLTGDPVADCQRYQQLSGKPAILDPVAFTRSGQVFVVPREQAPTDGQALVTDPADRAAAIRLDAALEDWIDGGSSGCFTRANAVPYMASEIKRLGMVGWTTKVMPDNRPYEDGPCGFFDTDPATRTARFFPDRVTDPNIRRPDKDVAGFVYDVRDALRSGITSRCTSTGEAEAVVAKALGTQHHWPTTVVVDDQAKCASVDLQVGGSMQIWIYGPGAAKP</sequence>
<keyword evidence="3" id="KW-1185">Reference proteome</keyword>
<comment type="caution">
    <text evidence="2">The sequence shown here is derived from an EMBL/GenBank/DDBJ whole genome shotgun (WGS) entry which is preliminary data.</text>
</comment>
<keyword evidence="1" id="KW-0812">Transmembrane</keyword>
<dbReference type="EMBL" id="RCZM01000001">
    <property type="protein sequence ID" value="TPG19392.1"/>
    <property type="molecule type" value="Genomic_DNA"/>
</dbReference>
<protein>
    <submittedName>
        <fullName evidence="2">Uncharacterized protein</fullName>
    </submittedName>
</protein>
<evidence type="ECO:0000256" key="1">
    <source>
        <dbReference type="SAM" id="Phobius"/>
    </source>
</evidence>
<accession>A0A502D3I2</accession>
<dbReference type="OrthoDB" id="4825641at2"/>
<evidence type="ECO:0000313" key="3">
    <source>
        <dbReference type="Proteomes" id="UP000317722"/>
    </source>
</evidence>
<name>A0A502D3I2_9MICO</name>
<keyword evidence="1" id="KW-1133">Transmembrane helix</keyword>
<gene>
    <name evidence="2" type="ORF">EAH86_02590</name>
</gene>
<keyword evidence="1" id="KW-0472">Membrane</keyword>
<dbReference type="Proteomes" id="UP000317722">
    <property type="component" value="Unassembled WGS sequence"/>
</dbReference>
<organism evidence="2 3">
    <name type="scientific">Pedococcus bigeumensis</name>
    <dbReference type="NCBI Taxonomy" id="433644"/>
    <lineage>
        <taxon>Bacteria</taxon>
        <taxon>Bacillati</taxon>
        <taxon>Actinomycetota</taxon>
        <taxon>Actinomycetes</taxon>
        <taxon>Micrococcales</taxon>
        <taxon>Intrasporangiaceae</taxon>
        <taxon>Pedococcus</taxon>
    </lineage>
</organism>
<proteinExistence type="predicted"/>
<evidence type="ECO:0000313" key="2">
    <source>
        <dbReference type="EMBL" id="TPG19392.1"/>
    </source>
</evidence>
<feature type="transmembrane region" description="Helical" evidence="1">
    <location>
        <begin position="62"/>
        <end position="81"/>
    </location>
</feature>
<reference evidence="2 3" key="1">
    <citation type="journal article" date="2019" name="Environ. Microbiol.">
        <title>Species interactions and distinct microbial communities in high Arctic permafrost affected cryosols are associated with the CH4 and CO2 gas fluxes.</title>
        <authorList>
            <person name="Altshuler I."/>
            <person name="Hamel J."/>
            <person name="Turney S."/>
            <person name="Magnuson E."/>
            <person name="Levesque R."/>
            <person name="Greer C."/>
            <person name="Whyte L.G."/>
        </authorList>
    </citation>
    <scope>NUCLEOTIDE SEQUENCE [LARGE SCALE GENOMIC DNA]</scope>
    <source>
        <strain evidence="2 3">S9.3A</strain>
    </source>
</reference>
<dbReference type="RefSeq" id="WP_140737039.1">
    <property type="nucleotide sequence ID" value="NZ_RCZM01000001.1"/>
</dbReference>
<dbReference type="AlphaFoldDB" id="A0A502D3I2"/>